<dbReference type="Proteomes" id="UP001358586">
    <property type="component" value="Chromosome 4"/>
</dbReference>
<feature type="region of interest" description="Disordered" evidence="1">
    <location>
        <begin position="1"/>
        <end position="58"/>
    </location>
</feature>
<feature type="compositionally biased region" description="Acidic residues" evidence="1">
    <location>
        <begin position="12"/>
        <end position="21"/>
    </location>
</feature>
<feature type="compositionally biased region" description="Basic and acidic residues" evidence="1">
    <location>
        <begin position="1"/>
        <end position="11"/>
    </location>
</feature>
<organism evidence="2 3">
    <name type="scientific">Gossypium arboreum</name>
    <name type="common">Tree cotton</name>
    <name type="synonym">Gossypium nanking</name>
    <dbReference type="NCBI Taxonomy" id="29729"/>
    <lineage>
        <taxon>Eukaryota</taxon>
        <taxon>Viridiplantae</taxon>
        <taxon>Streptophyta</taxon>
        <taxon>Embryophyta</taxon>
        <taxon>Tracheophyta</taxon>
        <taxon>Spermatophyta</taxon>
        <taxon>Magnoliopsida</taxon>
        <taxon>eudicotyledons</taxon>
        <taxon>Gunneridae</taxon>
        <taxon>Pentapetalae</taxon>
        <taxon>rosids</taxon>
        <taxon>malvids</taxon>
        <taxon>Malvales</taxon>
        <taxon>Malvaceae</taxon>
        <taxon>Malvoideae</taxon>
        <taxon>Gossypium</taxon>
    </lineage>
</organism>
<proteinExistence type="predicted"/>
<comment type="caution">
    <text evidence="2">The sequence shown here is derived from an EMBL/GenBank/DDBJ whole genome shotgun (WGS) entry which is preliminary data.</text>
</comment>
<accession>A0ABR0QAH4</accession>
<feature type="compositionally biased region" description="Basic and acidic residues" evidence="1">
    <location>
        <begin position="48"/>
        <end position="58"/>
    </location>
</feature>
<keyword evidence="3" id="KW-1185">Reference proteome</keyword>
<reference evidence="2 3" key="1">
    <citation type="submission" date="2023-03" db="EMBL/GenBank/DDBJ databases">
        <title>WGS of Gossypium arboreum.</title>
        <authorList>
            <person name="Yu D."/>
        </authorList>
    </citation>
    <scope>NUCLEOTIDE SEQUENCE [LARGE SCALE GENOMIC DNA]</scope>
    <source>
        <tissue evidence="2">Leaf</tissue>
    </source>
</reference>
<evidence type="ECO:0000256" key="1">
    <source>
        <dbReference type="SAM" id="MobiDB-lite"/>
    </source>
</evidence>
<evidence type="ECO:0000313" key="3">
    <source>
        <dbReference type="Proteomes" id="UP001358586"/>
    </source>
</evidence>
<name>A0ABR0QAH4_GOSAR</name>
<sequence length="109" mass="12779">MHELNQGKQEEPTEPNTEESTDGTKTKANSVIDNEEEESNKRPNIPKPRVEPEEERVKLSVEPEYTTLMLTSANTSKKSKLSIWMDMCKFKHNQQQTYWKYAKIRDDSF</sequence>
<dbReference type="EMBL" id="JARKNE010000004">
    <property type="protein sequence ID" value="KAK5836031.1"/>
    <property type="molecule type" value="Genomic_DNA"/>
</dbReference>
<protein>
    <submittedName>
        <fullName evidence="2">Uncharacterized protein</fullName>
    </submittedName>
</protein>
<evidence type="ECO:0000313" key="2">
    <source>
        <dbReference type="EMBL" id="KAK5836031.1"/>
    </source>
</evidence>
<gene>
    <name evidence="2" type="ORF">PVK06_011770</name>
</gene>